<accession>A0ACB9RD11</accession>
<protein>
    <submittedName>
        <fullName evidence="1">Uncharacterized protein</fullName>
    </submittedName>
</protein>
<dbReference type="EMBL" id="CM042883">
    <property type="protein sequence ID" value="KAI4376813.1"/>
    <property type="molecule type" value="Genomic_DNA"/>
</dbReference>
<gene>
    <name evidence="1" type="ORF">MLD38_014529</name>
</gene>
<comment type="caution">
    <text evidence="1">The sequence shown here is derived from an EMBL/GenBank/DDBJ whole genome shotgun (WGS) entry which is preliminary data.</text>
</comment>
<organism evidence="1 2">
    <name type="scientific">Melastoma candidum</name>
    <dbReference type="NCBI Taxonomy" id="119954"/>
    <lineage>
        <taxon>Eukaryota</taxon>
        <taxon>Viridiplantae</taxon>
        <taxon>Streptophyta</taxon>
        <taxon>Embryophyta</taxon>
        <taxon>Tracheophyta</taxon>
        <taxon>Spermatophyta</taxon>
        <taxon>Magnoliopsida</taxon>
        <taxon>eudicotyledons</taxon>
        <taxon>Gunneridae</taxon>
        <taxon>Pentapetalae</taxon>
        <taxon>rosids</taxon>
        <taxon>malvids</taxon>
        <taxon>Myrtales</taxon>
        <taxon>Melastomataceae</taxon>
        <taxon>Melastomatoideae</taxon>
        <taxon>Melastomateae</taxon>
        <taxon>Melastoma</taxon>
    </lineage>
</organism>
<keyword evidence="2" id="KW-1185">Reference proteome</keyword>
<dbReference type="Proteomes" id="UP001057402">
    <property type="component" value="Chromosome 4"/>
</dbReference>
<evidence type="ECO:0000313" key="1">
    <source>
        <dbReference type="EMBL" id="KAI4376813.1"/>
    </source>
</evidence>
<name>A0ACB9RD11_9MYRT</name>
<sequence length="248" mass="27739">MEEQEHHGGGLTLGQEDHDDDALSLCDLPVGEQDGDDPVRSPQHVRRSTAEELFEFLTDFGSEMCPAEDIIICGKLAPSEVVNPVQRRSESLSEVKLGLSSRSDLSRSSFMRNCRSLDYDRIRRYADGSEPRLQQRMPGNSSMGGKSFPAMLDKNGASSRPRWWYIIMFGPVNGEVHAMDRLRDIKSRQLRRSPSNLLFPSPETEVNKRDAAGRRGLKASSWKFLQLLSCQSRTSVAVSASYSLCNEA</sequence>
<proteinExistence type="predicted"/>
<reference evidence="2" key="1">
    <citation type="journal article" date="2023" name="Front. Plant Sci.">
        <title>Chromosomal-level genome assembly of Melastoma candidum provides insights into trichome evolution.</title>
        <authorList>
            <person name="Zhong Y."/>
            <person name="Wu W."/>
            <person name="Sun C."/>
            <person name="Zou P."/>
            <person name="Liu Y."/>
            <person name="Dai S."/>
            <person name="Zhou R."/>
        </authorList>
    </citation>
    <scope>NUCLEOTIDE SEQUENCE [LARGE SCALE GENOMIC DNA]</scope>
</reference>
<evidence type="ECO:0000313" key="2">
    <source>
        <dbReference type="Proteomes" id="UP001057402"/>
    </source>
</evidence>